<evidence type="ECO:0000313" key="2">
    <source>
        <dbReference type="Proteomes" id="UP000064967"/>
    </source>
</evidence>
<protein>
    <submittedName>
        <fullName evidence="1">Uncharacterized protein</fullName>
    </submittedName>
</protein>
<dbReference type="EMBL" id="CP012333">
    <property type="protein sequence ID" value="AKU99575.1"/>
    <property type="molecule type" value="Genomic_DNA"/>
</dbReference>
<name>A0A0K1Q1B2_9BACT</name>
<reference evidence="1 2" key="1">
    <citation type="submission" date="2015-08" db="EMBL/GenBank/DDBJ databases">
        <authorList>
            <person name="Babu N.S."/>
            <person name="Beckwith C.J."/>
            <person name="Beseler K.G."/>
            <person name="Brison A."/>
            <person name="Carone J.V."/>
            <person name="Caskin T.P."/>
            <person name="Diamond M."/>
            <person name="Durham M.E."/>
            <person name="Foxe J.M."/>
            <person name="Go M."/>
            <person name="Henderson B.A."/>
            <person name="Jones I.B."/>
            <person name="McGettigan J.A."/>
            <person name="Micheletti S.J."/>
            <person name="Nasrallah M.E."/>
            <person name="Ortiz D."/>
            <person name="Piller C.R."/>
            <person name="Privatt S.R."/>
            <person name="Schneider S.L."/>
            <person name="Sharp S."/>
            <person name="Smith T.C."/>
            <person name="Stanton J.D."/>
            <person name="Ullery H.E."/>
            <person name="Wilson R.J."/>
            <person name="Serrano M.G."/>
            <person name="Buck G."/>
            <person name="Lee V."/>
            <person name="Wang Y."/>
            <person name="Carvalho R."/>
            <person name="Voegtly L."/>
            <person name="Shi R."/>
            <person name="Duckworth R."/>
            <person name="Johnson A."/>
            <person name="Loviza R."/>
            <person name="Walstead R."/>
            <person name="Shah Z."/>
            <person name="Kiflezghi M."/>
            <person name="Wade K."/>
            <person name="Ball S.L."/>
            <person name="Bradley K.W."/>
            <person name="Asai D.J."/>
            <person name="Bowman C.A."/>
            <person name="Russell D.A."/>
            <person name="Pope W.H."/>
            <person name="Jacobs-Sera D."/>
            <person name="Hendrix R.W."/>
            <person name="Hatfull G.F."/>
        </authorList>
    </citation>
    <scope>NUCLEOTIDE SEQUENCE [LARGE SCALE GENOMIC DNA]</scope>
    <source>
        <strain evidence="1 2">DSM 27648</strain>
    </source>
</reference>
<proteinExistence type="predicted"/>
<evidence type="ECO:0000313" key="1">
    <source>
        <dbReference type="EMBL" id="AKU99575.1"/>
    </source>
</evidence>
<dbReference type="KEGG" id="llu:AKJ09_06239"/>
<keyword evidence="2" id="KW-1185">Reference proteome</keyword>
<dbReference type="Pfam" id="PF10720">
    <property type="entry name" value="DUF2515"/>
    <property type="match status" value="1"/>
</dbReference>
<gene>
    <name evidence="1" type="ORF">AKJ09_06239</name>
</gene>
<dbReference type="Proteomes" id="UP000064967">
    <property type="component" value="Chromosome"/>
</dbReference>
<dbReference type="InterPro" id="IPR019658">
    <property type="entry name" value="DUF2515"/>
</dbReference>
<dbReference type="AlphaFoldDB" id="A0A0K1Q1B2"/>
<sequence length="420" mass="45809">MTARIALASFHDRPTKTEFGALSDGARLHGTSSASATRVRANRQDLLRWFGGTLLALAGCLSVGCSGAEPADSESSNDALTRPAHRPLAYYEQMANRIIGHSDDPSAAPRDVVARNALITSAYGQLYKSNPNAYRWAGLAQHTSMEVGLVLKATGTLIGLNHPALPGESASEAQTVPLTTLLSAQSEAVVREIHDSFALGNLRLYQDAMPLFLAHAEGGIDEIQYLQDSGQLFYAEGKPEANRLKIDWAKAIEAGDWQGAFVDFARFEQYYFLQDVLYVPYKKSVTLLGPTAYLCYTNSFPLDCNFFGKDRGLSHDLTDVEDRWAWVANFLAPSWGKFAPDAERQGKWANDHRVATQKPVICNCYAGEDARKCGGELMASPAKGGHPDNCVVPGPIATNAVYYCRANRWRPVSPAESCEP</sequence>
<accession>A0A0K1Q1B2</accession>
<organism evidence="1 2">
    <name type="scientific">Labilithrix luteola</name>
    <dbReference type="NCBI Taxonomy" id="1391654"/>
    <lineage>
        <taxon>Bacteria</taxon>
        <taxon>Pseudomonadati</taxon>
        <taxon>Myxococcota</taxon>
        <taxon>Polyangia</taxon>
        <taxon>Polyangiales</taxon>
        <taxon>Labilitrichaceae</taxon>
        <taxon>Labilithrix</taxon>
    </lineage>
</organism>